<dbReference type="AlphaFoldDB" id="A0A0P6XLX5"/>
<evidence type="ECO:0000313" key="3">
    <source>
        <dbReference type="EMBL" id="KPL80836.1"/>
    </source>
</evidence>
<keyword evidence="2" id="KW-0812">Transmembrane</keyword>
<feature type="region of interest" description="Disordered" evidence="1">
    <location>
        <begin position="1"/>
        <end position="26"/>
    </location>
</feature>
<evidence type="ECO:0000313" key="4">
    <source>
        <dbReference type="Proteomes" id="UP000050417"/>
    </source>
</evidence>
<keyword evidence="2" id="KW-0472">Membrane</keyword>
<evidence type="ECO:0000256" key="2">
    <source>
        <dbReference type="SAM" id="Phobius"/>
    </source>
</evidence>
<feature type="transmembrane region" description="Helical" evidence="2">
    <location>
        <begin position="70"/>
        <end position="96"/>
    </location>
</feature>
<evidence type="ECO:0000256" key="1">
    <source>
        <dbReference type="SAM" id="MobiDB-lite"/>
    </source>
</evidence>
<comment type="caution">
    <text evidence="3">The sequence shown here is derived from an EMBL/GenBank/DDBJ whole genome shotgun (WGS) entry which is preliminary data.</text>
</comment>
<name>A0A0P6XLX5_9CHLR</name>
<dbReference type="STRING" id="1134406.ADN00_01205"/>
<organism evidence="3 4">
    <name type="scientific">Ornatilinea apprima</name>
    <dbReference type="NCBI Taxonomy" id="1134406"/>
    <lineage>
        <taxon>Bacteria</taxon>
        <taxon>Bacillati</taxon>
        <taxon>Chloroflexota</taxon>
        <taxon>Anaerolineae</taxon>
        <taxon>Anaerolineales</taxon>
        <taxon>Anaerolineaceae</taxon>
        <taxon>Ornatilinea</taxon>
    </lineage>
</organism>
<dbReference type="OrthoDB" id="166699at2"/>
<gene>
    <name evidence="3" type="ORF">ADN00_01205</name>
</gene>
<keyword evidence="2" id="KW-1133">Transmembrane helix</keyword>
<reference evidence="3 4" key="1">
    <citation type="submission" date="2015-07" db="EMBL/GenBank/DDBJ databases">
        <title>Genome sequence of Ornatilinea apprima DSM 23815.</title>
        <authorList>
            <person name="Hemp J."/>
            <person name="Ward L.M."/>
            <person name="Pace L.A."/>
            <person name="Fischer W.W."/>
        </authorList>
    </citation>
    <scope>NUCLEOTIDE SEQUENCE [LARGE SCALE GENOMIC DNA]</scope>
    <source>
        <strain evidence="3 4">P3M-1</strain>
    </source>
</reference>
<feature type="transmembrane region" description="Helical" evidence="2">
    <location>
        <begin position="34"/>
        <end position="58"/>
    </location>
</feature>
<sequence length="154" mass="16801">MEETKEIVPAQQTAPPQPENPEAELPAESNRGKVILVVLGIVLLVGLTVAGIVTLFDVGAEKTSHIRDVFIIFMALESLIIGAALVILIVQLSILINLLQNEIKPIIDSTSETVNTIRGTASFISDNLSEPVIKLNEYVAYISKFVEILRPKKK</sequence>
<accession>A0A0P6XLX5</accession>
<dbReference type="Proteomes" id="UP000050417">
    <property type="component" value="Unassembled WGS sequence"/>
</dbReference>
<protein>
    <submittedName>
        <fullName evidence="3">Uncharacterized protein</fullName>
    </submittedName>
</protein>
<dbReference type="EMBL" id="LGCL01000003">
    <property type="protein sequence ID" value="KPL80836.1"/>
    <property type="molecule type" value="Genomic_DNA"/>
</dbReference>
<keyword evidence="4" id="KW-1185">Reference proteome</keyword>
<proteinExistence type="predicted"/>
<dbReference type="RefSeq" id="WP_075061137.1">
    <property type="nucleotide sequence ID" value="NZ_LGCL01000003.1"/>
</dbReference>